<dbReference type="Proteomes" id="UP000324800">
    <property type="component" value="Unassembled WGS sequence"/>
</dbReference>
<proteinExistence type="predicted"/>
<comment type="caution">
    <text evidence="1">The sequence shown here is derived from an EMBL/GenBank/DDBJ whole genome shotgun (WGS) entry which is preliminary data.</text>
</comment>
<dbReference type="AlphaFoldDB" id="A0A5J4VE93"/>
<gene>
    <name evidence="1" type="ORF">EZS28_023563</name>
</gene>
<evidence type="ECO:0000313" key="1">
    <source>
        <dbReference type="EMBL" id="KAA6380910.1"/>
    </source>
</evidence>
<organism evidence="1 2">
    <name type="scientific">Streblomastix strix</name>
    <dbReference type="NCBI Taxonomy" id="222440"/>
    <lineage>
        <taxon>Eukaryota</taxon>
        <taxon>Metamonada</taxon>
        <taxon>Preaxostyla</taxon>
        <taxon>Oxymonadida</taxon>
        <taxon>Streblomastigidae</taxon>
        <taxon>Streblomastix</taxon>
    </lineage>
</organism>
<name>A0A5J4VE93_9EUKA</name>
<accession>A0A5J4VE93</accession>
<sequence length="135" mass="15896">MELTQAAMDFCDGYDDKKGLFPIEAFNTDNVNEIDIFSFMSMAAYSNAIKYAQAYEYFDINGVYPNFEDLSQKFYLTENYWYSKVKGYQLYDKHQRIDTANNVQDKDFDYFKQLFKDTNCSICGCKFTITQQTNT</sequence>
<protein>
    <submittedName>
        <fullName evidence="1">Uncharacterized protein</fullName>
    </submittedName>
</protein>
<dbReference type="EMBL" id="SNRW01007642">
    <property type="protein sequence ID" value="KAA6380910.1"/>
    <property type="molecule type" value="Genomic_DNA"/>
</dbReference>
<reference evidence="1 2" key="1">
    <citation type="submission" date="2019-03" db="EMBL/GenBank/DDBJ databases">
        <title>Single cell metagenomics reveals metabolic interactions within the superorganism composed of flagellate Streblomastix strix and complex community of Bacteroidetes bacteria on its surface.</title>
        <authorList>
            <person name="Treitli S.C."/>
            <person name="Kolisko M."/>
            <person name="Husnik F."/>
            <person name="Keeling P."/>
            <person name="Hampl V."/>
        </authorList>
    </citation>
    <scope>NUCLEOTIDE SEQUENCE [LARGE SCALE GENOMIC DNA]</scope>
    <source>
        <strain evidence="1">ST1C</strain>
    </source>
</reference>
<evidence type="ECO:0000313" key="2">
    <source>
        <dbReference type="Proteomes" id="UP000324800"/>
    </source>
</evidence>